<proteinExistence type="predicted"/>
<dbReference type="SUPFAM" id="SSF54427">
    <property type="entry name" value="NTF2-like"/>
    <property type="match status" value="1"/>
</dbReference>
<organism evidence="2 3">
    <name type="scientific">Pyruvatibacter mobilis</name>
    <dbReference type="NCBI Taxonomy" id="1712261"/>
    <lineage>
        <taxon>Bacteria</taxon>
        <taxon>Pseudomonadati</taxon>
        <taxon>Pseudomonadota</taxon>
        <taxon>Alphaproteobacteria</taxon>
        <taxon>Hyphomicrobiales</taxon>
        <taxon>Parvibaculaceae</taxon>
        <taxon>Pyruvatibacter</taxon>
    </lineage>
</organism>
<dbReference type="GeneID" id="300656371"/>
<feature type="domain" description="SnoaL-like" evidence="1">
    <location>
        <begin position="18"/>
        <end position="122"/>
    </location>
</feature>
<reference evidence="2 3" key="1">
    <citation type="journal article" date="2016" name="Int. J. Syst. Evol. Microbiol.">
        <title>Pyruvatibacter mobilis gen. nov., sp. nov., a marine bacterium from the culture broth of Picochlorum sp. 122.</title>
        <authorList>
            <person name="Wang G."/>
            <person name="Tang M."/>
            <person name="Wu H."/>
            <person name="Dai S."/>
            <person name="Li T."/>
            <person name="Chen C."/>
            <person name="He H."/>
            <person name="Fan J."/>
            <person name="Xiang W."/>
            <person name="Li X."/>
        </authorList>
    </citation>
    <scope>NUCLEOTIDE SEQUENCE [LARGE SCALE GENOMIC DNA]</scope>
    <source>
        <strain evidence="2 3">GYP-11</strain>
    </source>
</reference>
<dbReference type="Pfam" id="PF12680">
    <property type="entry name" value="SnoaL_2"/>
    <property type="match status" value="1"/>
</dbReference>
<dbReference type="Proteomes" id="UP000470384">
    <property type="component" value="Unassembled WGS sequence"/>
</dbReference>
<dbReference type="RefSeq" id="WP_160586436.1">
    <property type="nucleotide sequence ID" value="NZ_BMHN01000001.1"/>
</dbReference>
<dbReference type="InterPro" id="IPR032710">
    <property type="entry name" value="NTF2-like_dom_sf"/>
</dbReference>
<sequence>MPAAADILETPDTQALFERYHLGWETRDPKLIASLHSADTVFHVHDGSEPVVGRDELLSHCAGLFEQYDFSLERGRLLCGSDFWVFEWQMVMNFTGTDGVPFTATCEMLDVVTLNEAGEVVRKDVFVNGAQQQAAFMRAGISL</sequence>
<comment type="caution">
    <text evidence="2">The sequence shown here is derived from an EMBL/GenBank/DDBJ whole genome shotgun (WGS) entry which is preliminary data.</text>
</comment>
<dbReference type="Gene3D" id="3.10.450.50">
    <property type="match status" value="1"/>
</dbReference>
<dbReference type="AlphaFoldDB" id="A0A845Q7E1"/>
<gene>
    <name evidence="2" type="ORF">GTQ45_01050</name>
</gene>
<dbReference type="InterPro" id="IPR037401">
    <property type="entry name" value="SnoaL-like"/>
</dbReference>
<protein>
    <submittedName>
        <fullName evidence="2">DUF4440 domain-containing protein</fullName>
    </submittedName>
</protein>
<accession>A0A845Q7E1</accession>
<evidence type="ECO:0000259" key="1">
    <source>
        <dbReference type="Pfam" id="PF12680"/>
    </source>
</evidence>
<dbReference type="EMBL" id="WXYQ01000001">
    <property type="protein sequence ID" value="NBG94314.1"/>
    <property type="molecule type" value="Genomic_DNA"/>
</dbReference>
<evidence type="ECO:0000313" key="2">
    <source>
        <dbReference type="EMBL" id="NBG94314.1"/>
    </source>
</evidence>
<evidence type="ECO:0000313" key="3">
    <source>
        <dbReference type="Proteomes" id="UP000470384"/>
    </source>
</evidence>
<keyword evidence="3" id="KW-1185">Reference proteome</keyword>
<name>A0A845Q7E1_9HYPH</name>
<dbReference type="OrthoDB" id="8855132at2"/>